<evidence type="ECO:0000256" key="2">
    <source>
        <dbReference type="RuleBase" id="RU000411"/>
    </source>
</evidence>
<gene>
    <name evidence="4" type="ORF">PVAP13_8NG175500</name>
</gene>
<dbReference type="AlphaFoldDB" id="A0A8T0P3R9"/>
<dbReference type="PANTHER" id="PTHR11461">
    <property type="entry name" value="SERINE PROTEASE INHIBITOR, SERPIN"/>
    <property type="match status" value="1"/>
</dbReference>
<dbReference type="GO" id="GO:0004867">
    <property type="term" value="F:serine-type endopeptidase inhibitor activity"/>
    <property type="evidence" value="ECO:0007669"/>
    <property type="project" value="InterPro"/>
</dbReference>
<dbReference type="InterPro" id="IPR036186">
    <property type="entry name" value="Serpin_sf"/>
</dbReference>
<dbReference type="PANTHER" id="PTHR11461:SF379">
    <property type="entry name" value="SERPIN DOMAIN-CONTAINING PROTEIN"/>
    <property type="match status" value="1"/>
</dbReference>
<name>A0A8T0P3R9_PANVG</name>
<keyword evidence="5" id="KW-1185">Reference proteome</keyword>
<dbReference type="InterPro" id="IPR042178">
    <property type="entry name" value="Serpin_sf_1"/>
</dbReference>
<organism evidence="4 5">
    <name type="scientific">Panicum virgatum</name>
    <name type="common">Blackwell switchgrass</name>
    <dbReference type="NCBI Taxonomy" id="38727"/>
    <lineage>
        <taxon>Eukaryota</taxon>
        <taxon>Viridiplantae</taxon>
        <taxon>Streptophyta</taxon>
        <taxon>Embryophyta</taxon>
        <taxon>Tracheophyta</taxon>
        <taxon>Spermatophyta</taxon>
        <taxon>Magnoliopsida</taxon>
        <taxon>Liliopsida</taxon>
        <taxon>Poales</taxon>
        <taxon>Poaceae</taxon>
        <taxon>PACMAD clade</taxon>
        <taxon>Panicoideae</taxon>
        <taxon>Panicodae</taxon>
        <taxon>Paniceae</taxon>
        <taxon>Panicinae</taxon>
        <taxon>Panicum</taxon>
        <taxon>Panicum sect. Hiantes</taxon>
    </lineage>
</organism>
<dbReference type="GO" id="GO:0005615">
    <property type="term" value="C:extracellular space"/>
    <property type="evidence" value="ECO:0007669"/>
    <property type="project" value="InterPro"/>
</dbReference>
<dbReference type="Proteomes" id="UP000823388">
    <property type="component" value="Chromosome 8N"/>
</dbReference>
<dbReference type="EMBL" id="CM029052">
    <property type="protein sequence ID" value="KAG2556831.1"/>
    <property type="molecule type" value="Genomic_DNA"/>
</dbReference>
<dbReference type="SUPFAM" id="SSF56574">
    <property type="entry name" value="Serpins"/>
    <property type="match status" value="1"/>
</dbReference>
<dbReference type="InterPro" id="IPR000215">
    <property type="entry name" value="Serpin_fam"/>
</dbReference>
<dbReference type="SMART" id="SM00093">
    <property type="entry name" value="SERPIN"/>
    <property type="match status" value="1"/>
</dbReference>
<feature type="domain" description="Serpin" evidence="3">
    <location>
        <begin position="40"/>
        <end position="441"/>
    </location>
</feature>
<accession>A0A8T0P3R9</accession>
<comment type="similarity">
    <text evidence="1 2">Belongs to the serpin family.</text>
</comment>
<dbReference type="Gene3D" id="2.30.39.10">
    <property type="entry name" value="Alpha-1-antitrypsin, domain 1"/>
    <property type="match status" value="1"/>
</dbReference>
<reference evidence="4" key="1">
    <citation type="submission" date="2020-05" db="EMBL/GenBank/DDBJ databases">
        <title>WGS assembly of Panicum virgatum.</title>
        <authorList>
            <person name="Lovell J.T."/>
            <person name="Jenkins J."/>
            <person name="Shu S."/>
            <person name="Juenger T.E."/>
            <person name="Schmutz J."/>
        </authorList>
    </citation>
    <scope>NUCLEOTIDE SEQUENCE</scope>
    <source>
        <strain evidence="4">AP13</strain>
    </source>
</reference>
<evidence type="ECO:0000259" key="3">
    <source>
        <dbReference type="SMART" id="SM00093"/>
    </source>
</evidence>
<dbReference type="InterPro" id="IPR023796">
    <property type="entry name" value="Serpin_dom"/>
</dbReference>
<dbReference type="OrthoDB" id="1063785at2759"/>
<dbReference type="Pfam" id="PF00079">
    <property type="entry name" value="Serpin"/>
    <property type="match status" value="1"/>
</dbReference>
<evidence type="ECO:0000313" key="4">
    <source>
        <dbReference type="EMBL" id="KAG2556831.1"/>
    </source>
</evidence>
<proteinExistence type="inferred from homology"/>
<dbReference type="InterPro" id="IPR042185">
    <property type="entry name" value="Serpin_sf_2"/>
</dbReference>
<comment type="caution">
    <text evidence="4">The sequence shown here is derived from an EMBL/GenBank/DDBJ whole genome shotgun (WGS) entry which is preliminary data.</text>
</comment>
<evidence type="ECO:0000313" key="5">
    <source>
        <dbReference type="Proteomes" id="UP000823388"/>
    </source>
</evidence>
<dbReference type="CDD" id="cd02043">
    <property type="entry name" value="serpinP_plants"/>
    <property type="match status" value="1"/>
</dbReference>
<evidence type="ECO:0000256" key="1">
    <source>
        <dbReference type="ARBA" id="ARBA00009500"/>
    </source>
</evidence>
<sequence>MSLCSLFLSRGFAFYDPGCSDLIIPESTVHQHAALTPFALRLAKHLAAASCGANPAFSPLSVYAALALVAAGARGRTLQEILAALGARSRDELAVLVAAVVRSAIADQSRSGGPAVANATGMWHDATCVIRPGFRDAAAASYKAETRAVDFRNEPEKAVCQINSWVAAATNNLIDSILAPASLEKNTSLVLANAIYFKGKWDEPFDKADTVVDKFYRLDGIAAAGARFMRSRSSQFISVRDGLKVLKLPYESSPPLRPWHQGLGPGGWPNATAAGQQVSRYSMYVFLPDERDGLPDLVDRITTMPGFWRYRLPETRVPVGEFRLSKFKLSFSGSLTGVLRDGMGIRAALDAGQADLSDMAVVDEDDGSGMPLFADEVCHKAVIEVNEEGTEAAAATFMLCGATCPPGPPRRVDFVADHPFTFFVVEEVSEAILFVGHVLDPTKY</sequence>
<dbReference type="Gene3D" id="3.30.497.10">
    <property type="entry name" value="Antithrombin, subunit I, domain 2"/>
    <property type="match status" value="1"/>
</dbReference>
<protein>
    <recommendedName>
        <fullName evidence="3">Serpin domain-containing protein</fullName>
    </recommendedName>
</protein>